<evidence type="ECO:0000256" key="3">
    <source>
        <dbReference type="ARBA" id="ARBA00022723"/>
    </source>
</evidence>
<gene>
    <name evidence="5" type="ORF">DL762_008104</name>
</gene>
<evidence type="ECO:0000256" key="1">
    <source>
        <dbReference type="ARBA" id="ARBA00009275"/>
    </source>
</evidence>
<dbReference type="InterPro" id="IPR032466">
    <property type="entry name" value="Metal_Hydrolase"/>
</dbReference>
<dbReference type="Pfam" id="PF01026">
    <property type="entry name" value="TatD_DNase"/>
    <property type="match status" value="1"/>
</dbReference>
<comment type="caution">
    <text evidence="5">The sequence shown here is derived from an EMBL/GenBank/DDBJ whole genome shotgun (WGS) entry which is preliminary data.</text>
</comment>
<dbReference type="Gene3D" id="3.20.20.140">
    <property type="entry name" value="Metal-dependent hydrolases"/>
    <property type="match status" value="1"/>
</dbReference>
<organism evidence="5 6">
    <name type="scientific">Monosporascus cannonballus</name>
    <dbReference type="NCBI Taxonomy" id="155416"/>
    <lineage>
        <taxon>Eukaryota</taxon>
        <taxon>Fungi</taxon>
        <taxon>Dikarya</taxon>
        <taxon>Ascomycota</taxon>
        <taxon>Pezizomycotina</taxon>
        <taxon>Sordariomycetes</taxon>
        <taxon>Xylariomycetidae</taxon>
        <taxon>Xylariales</taxon>
        <taxon>Xylariales incertae sedis</taxon>
        <taxon>Monosporascus</taxon>
    </lineage>
</organism>
<dbReference type="PIRSF" id="PIRSF005902">
    <property type="entry name" value="DNase_TatD"/>
    <property type="match status" value="1"/>
</dbReference>
<sequence length="333" mass="36510">MASDMLSGLPTTAPAKPTEKLEYADVAVTATAKEFAGFYRNKQYHQPDFDMVLDRAQDAGVRKIMLTGMSLADVDFNLGIARSRPGQCFVTIGIHPYHAAEAEAAEGGEDAYFGDLIRRAKDALALEPSPLAAFGELGLDYDRLNHASREAQLRTFTRQLDLVVENQIGLPLFLHCRAAFDDFVATITPYLPKLPRRGLVHSFVGTSAQMQALVSLGFDVSVNGFSFQGRESLEMVRDLPLERLQIETDAPWGEIPASSDVAKRYLANAGPLPPNKKRDKFERGLMVKGRNESCTIERVAFIVAGLKGITVEQVVEAAWSNSVKMFGLGKARS</sequence>
<dbReference type="SUPFAM" id="SSF51556">
    <property type="entry name" value="Metallo-dependent hydrolases"/>
    <property type="match status" value="1"/>
</dbReference>
<keyword evidence="3" id="KW-0479">Metal-binding</keyword>
<dbReference type="InterPro" id="IPR018228">
    <property type="entry name" value="DNase_TatD-rel_CS"/>
</dbReference>
<dbReference type="CDD" id="cd01310">
    <property type="entry name" value="TatD_DNAse"/>
    <property type="match status" value="1"/>
</dbReference>
<dbReference type="PROSITE" id="PS01090">
    <property type="entry name" value="TATD_2"/>
    <property type="match status" value="1"/>
</dbReference>
<dbReference type="InterPro" id="IPR050891">
    <property type="entry name" value="TatD-type_Hydrolase"/>
</dbReference>
<reference evidence="5 6" key="1">
    <citation type="submission" date="2018-06" db="EMBL/GenBank/DDBJ databases">
        <title>Complete Genomes of Monosporascus.</title>
        <authorList>
            <person name="Robinson A.J."/>
            <person name="Natvig D.O."/>
        </authorList>
    </citation>
    <scope>NUCLEOTIDE SEQUENCE [LARGE SCALE GENOMIC DNA]</scope>
    <source>
        <strain evidence="5 6">CBS 609.92</strain>
    </source>
</reference>
<keyword evidence="6" id="KW-1185">Reference proteome</keyword>
<evidence type="ECO:0000256" key="2">
    <source>
        <dbReference type="ARBA" id="ARBA00022722"/>
    </source>
</evidence>
<dbReference type="PANTHER" id="PTHR10060:SF15">
    <property type="entry name" value="DEOXYRIBONUCLEASE TATDN1"/>
    <property type="match status" value="1"/>
</dbReference>
<dbReference type="EMBL" id="QJNS01000324">
    <property type="protein sequence ID" value="RYO79555.1"/>
    <property type="molecule type" value="Genomic_DNA"/>
</dbReference>
<keyword evidence="2" id="KW-0540">Nuclease</keyword>
<protein>
    <submittedName>
        <fullName evidence="5">Uncharacterized protein</fullName>
    </submittedName>
</protein>
<keyword evidence="4" id="KW-0378">Hydrolase</keyword>
<evidence type="ECO:0000256" key="4">
    <source>
        <dbReference type="ARBA" id="ARBA00022801"/>
    </source>
</evidence>
<comment type="similarity">
    <text evidence="1">Belongs to the metallo-dependent hydrolases superfamily. TatD-type hydrolase family.</text>
</comment>
<evidence type="ECO:0000313" key="5">
    <source>
        <dbReference type="EMBL" id="RYO79555.1"/>
    </source>
</evidence>
<accession>A0ABY0GXC9</accession>
<evidence type="ECO:0000313" key="6">
    <source>
        <dbReference type="Proteomes" id="UP000294003"/>
    </source>
</evidence>
<dbReference type="Proteomes" id="UP000294003">
    <property type="component" value="Unassembled WGS sequence"/>
</dbReference>
<name>A0ABY0GXC9_9PEZI</name>
<proteinExistence type="inferred from homology"/>
<dbReference type="PANTHER" id="PTHR10060">
    <property type="entry name" value="TATD FAMILY DEOXYRIBONUCLEASE"/>
    <property type="match status" value="1"/>
</dbReference>
<dbReference type="InterPro" id="IPR001130">
    <property type="entry name" value="TatD-like"/>
</dbReference>